<keyword evidence="4" id="KW-1185">Reference proteome</keyword>
<evidence type="ECO:0000256" key="1">
    <source>
        <dbReference type="SAM" id="SignalP"/>
    </source>
</evidence>
<sequence>MKLKLIILFILGTAAISAKAQTGFPFDNEIRDFKKQDSISMPPKNGILFIGSSSIRKWTDLEQRFSDKPIIRRGVGGSTLEQLVDYYTSYILLPYKPKKVFIYAGENDIAAGKSGVFVAQEFTKLWAMLEQKLPKAEIYFMSVKPSPSRAKYDDQVRAANRLIKIFLLSRGNGHFIDVSTTILDPVTSKPDPGLFEKDMLHLNSRGYDRWQAVLQPYVN</sequence>
<dbReference type="Pfam" id="PF13472">
    <property type="entry name" value="Lipase_GDSL_2"/>
    <property type="match status" value="1"/>
</dbReference>
<evidence type="ECO:0000313" key="3">
    <source>
        <dbReference type="EMBL" id="TWR27344.1"/>
    </source>
</evidence>
<organism evidence="3 4">
    <name type="scientific">Mucilaginibacter pallidiroseus</name>
    <dbReference type="NCBI Taxonomy" id="2599295"/>
    <lineage>
        <taxon>Bacteria</taxon>
        <taxon>Pseudomonadati</taxon>
        <taxon>Bacteroidota</taxon>
        <taxon>Sphingobacteriia</taxon>
        <taxon>Sphingobacteriales</taxon>
        <taxon>Sphingobacteriaceae</taxon>
        <taxon>Mucilaginibacter</taxon>
    </lineage>
</organism>
<dbReference type="SUPFAM" id="SSF52266">
    <property type="entry name" value="SGNH hydrolase"/>
    <property type="match status" value="1"/>
</dbReference>
<dbReference type="AlphaFoldDB" id="A0A563U7Q0"/>
<reference evidence="3 4" key="1">
    <citation type="submission" date="2019-07" db="EMBL/GenBank/DDBJ databases">
        <authorList>
            <person name="Kim J."/>
        </authorList>
    </citation>
    <scope>NUCLEOTIDE SEQUENCE [LARGE SCALE GENOMIC DNA]</scope>
    <source>
        <strain evidence="4">dk17</strain>
    </source>
</reference>
<feature type="signal peptide" evidence="1">
    <location>
        <begin position="1"/>
        <end position="20"/>
    </location>
</feature>
<dbReference type="Proteomes" id="UP000320042">
    <property type="component" value="Unassembled WGS sequence"/>
</dbReference>
<keyword evidence="1" id="KW-0732">Signal</keyword>
<dbReference type="Gene3D" id="3.40.50.1110">
    <property type="entry name" value="SGNH hydrolase"/>
    <property type="match status" value="1"/>
</dbReference>
<protein>
    <recommendedName>
        <fullName evidence="2">SGNH hydrolase-type esterase domain-containing protein</fullName>
    </recommendedName>
</protein>
<dbReference type="GO" id="GO:0016788">
    <property type="term" value="F:hydrolase activity, acting on ester bonds"/>
    <property type="evidence" value="ECO:0007669"/>
    <property type="project" value="UniProtKB-ARBA"/>
</dbReference>
<dbReference type="OrthoDB" id="9790057at2"/>
<comment type="caution">
    <text evidence="3">The sequence shown here is derived from an EMBL/GenBank/DDBJ whole genome shotgun (WGS) entry which is preliminary data.</text>
</comment>
<dbReference type="EMBL" id="VOEJ01000006">
    <property type="protein sequence ID" value="TWR27344.1"/>
    <property type="molecule type" value="Genomic_DNA"/>
</dbReference>
<name>A0A563U7Q0_9SPHI</name>
<accession>A0A563U7Q0</accession>
<dbReference type="InterPro" id="IPR036514">
    <property type="entry name" value="SGNH_hydro_sf"/>
</dbReference>
<feature type="domain" description="SGNH hydrolase-type esterase" evidence="2">
    <location>
        <begin position="57"/>
        <end position="209"/>
    </location>
</feature>
<dbReference type="InterPro" id="IPR013830">
    <property type="entry name" value="SGNH_hydro"/>
</dbReference>
<evidence type="ECO:0000313" key="4">
    <source>
        <dbReference type="Proteomes" id="UP000320042"/>
    </source>
</evidence>
<evidence type="ECO:0000259" key="2">
    <source>
        <dbReference type="Pfam" id="PF13472"/>
    </source>
</evidence>
<proteinExistence type="predicted"/>
<dbReference type="RefSeq" id="WP_146382314.1">
    <property type="nucleotide sequence ID" value="NZ_VOEJ01000006.1"/>
</dbReference>
<gene>
    <name evidence="3" type="ORF">FPZ43_12725</name>
</gene>
<feature type="chain" id="PRO_5022181769" description="SGNH hydrolase-type esterase domain-containing protein" evidence="1">
    <location>
        <begin position="21"/>
        <end position="219"/>
    </location>
</feature>